<comment type="caution">
    <text evidence="2">The sequence shown here is derived from an EMBL/GenBank/DDBJ whole genome shotgun (WGS) entry which is preliminary data.</text>
</comment>
<accession>A0ABQ8RV97</accession>
<feature type="region of interest" description="Disordered" evidence="1">
    <location>
        <begin position="334"/>
        <end position="356"/>
    </location>
</feature>
<dbReference type="PANTHER" id="PTHR47326">
    <property type="entry name" value="TRANSPOSABLE ELEMENT TC3 TRANSPOSASE-LIKE PROTEIN"/>
    <property type="match status" value="1"/>
</dbReference>
<keyword evidence="3" id="KW-1185">Reference proteome</keyword>
<dbReference type="Gene3D" id="3.30.420.10">
    <property type="entry name" value="Ribonuclease H-like superfamily/Ribonuclease H"/>
    <property type="match status" value="1"/>
</dbReference>
<protein>
    <submittedName>
        <fullName evidence="2">Uncharacterized protein</fullName>
    </submittedName>
</protein>
<dbReference type="InterPro" id="IPR036397">
    <property type="entry name" value="RNaseH_sf"/>
</dbReference>
<reference evidence="2 3" key="1">
    <citation type="journal article" date="2022" name="Allergy">
        <title>Genome assembly and annotation of Periplaneta americana reveal a comprehensive cockroach allergen profile.</title>
        <authorList>
            <person name="Wang L."/>
            <person name="Xiong Q."/>
            <person name="Saelim N."/>
            <person name="Wang L."/>
            <person name="Nong W."/>
            <person name="Wan A.T."/>
            <person name="Shi M."/>
            <person name="Liu X."/>
            <person name="Cao Q."/>
            <person name="Hui J.H.L."/>
            <person name="Sookrung N."/>
            <person name="Leung T.F."/>
            <person name="Tungtrongchitr A."/>
            <person name="Tsui S.K.W."/>
        </authorList>
    </citation>
    <scope>NUCLEOTIDE SEQUENCE [LARGE SCALE GENOMIC DNA]</scope>
    <source>
        <strain evidence="2">PWHHKU_190912</strain>
    </source>
</reference>
<organism evidence="2 3">
    <name type="scientific">Periplaneta americana</name>
    <name type="common">American cockroach</name>
    <name type="synonym">Blatta americana</name>
    <dbReference type="NCBI Taxonomy" id="6978"/>
    <lineage>
        <taxon>Eukaryota</taxon>
        <taxon>Metazoa</taxon>
        <taxon>Ecdysozoa</taxon>
        <taxon>Arthropoda</taxon>
        <taxon>Hexapoda</taxon>
        <taxon>Insecta</taxon>
        <taxon>Pterygota</taxon>
        <taxon>Neoptera</taxon>
        <taxon>Polyneoptera</taxon>
        <taxon>Dictyoptera</taxon>
        <taxon>Blattodea</taxon>
        <taxon>Blattoidea</taxon>
        <taxon>Blattidae</taxon>
        <taxon>Blattinae</taxon>
        <taxon>Periplaneta</taxon>
    </lineage>
</organism>
<evidence type="ECO:0000313" key="2">
    <source>
        <dbReference type="EMBL" id="KAJ4425637.1"/>
    </source>
</evidence>
<sequence length="431" mass="48923">MHYISAVSTASWCDVSANSREKAESDALAGLKRITAATYLNAAYPEQWIGRAGPTPWPARSPDMNPLDFYLRGRLKSLVYTSAAPNVQVLQQRIEHACGIVRDELNGLCNVQRSLKRRAQRDGIHIGPTVTSLVSVLCLAQSVQSFQTKWKRESYCRKCCYDGDACVEPVDRKGSYAETSRYWTHNVTTARDDRHLVLMAVTDRTASSTVLSRCWSTAMGVDLSASTGNLNSNCYIMEVLELEVLILLQATPHVIFSRTMFGQMWRVLCKPSSKNDGYRFLSDEELLSKTRHTLDIVEGIYHEIGDQELCLGAEGRHIRNSDCDDDVIRSTAHGSISDASFPSPPKRKKGKSFSPEKRKKKFLTIWHKTHGKRKICIRFRIINEWVYDYVVKKSKKDVHGKTRLHCYEPVYTTGLHMHMKNCCRHVKCLVI</sequence>
<proteinExistence type="predicted"/>
<gene>
    <name evidence="2" type="ORF">ANN_27833</name>
</gene>
<dbReference type="PANTHER" id="PTHR47326:SF1">
    <property type="entry name" value="HTH PSQ-TYPE DOMAIN-CONTAINING PROTEIN"/>
    <property type="match status" value="1"/>
</dbReference>
<feature type="compositionally biased region" description="Basic residues" evidence="1">
    <location>
        <begin position="345"/>
        <end position="356"/>
    </location>
</feature>
<evidence type="ECO:0000256" key="1">
    <source>
        <dbReference type="SAM" id="MobiDB-lite"/>
    </source>
</evidence>
<name>A0ABQ8RV97_PERAM</name>
<dbReference type="EMBL" id="JAJSOF020000042">
    <property type="protein sequence ID" value="KAJ4425637.1"/>
    <property type="molecule type" value="Genomic_DNA"/>
</dbReference>
<dbReference type="Proteomes" id="UP001148838">
    <property type="component" value="Unassembled WGS sequence"/>
</dbReference>
<evidence type="ECO:0000313" key="3">
    <source>
        <dbReference type="Proteomes" id="UP001148838"/>
    </source>
</evidence>